<dbReference type="STRING" id="554065.E1ZIZ9"/>
<evidence type="ECO:0000259" key="6">
    <source>
        <dbReference type="Pfam" id="PF05460"/>
    </source>
</evidence>
<feature type="domain" description="ORC6 second cyclin-like" evidence="7">
    <location>
        <begin position="55"/>
        <end position="143"/>
    </location>
</feature>
<evidence type="ECO:0000256" key="3">
    <source>
        <dbReference type="ARBA" id="ARBA00022705"/>
    </source>
</evidence>
<dbReference type="InParanoid" id="E1ZIZ9"/>
<evidence type="ECO:0008006" key="10">
    <source>
        <dbReference type="Google" id="ProtNLM"/>
    </source>
</evidence>
<evidence type="ECO:0000259" key="7">
    <source>
        <dbReference type="Pfam" id="PF21913"/>
    </source>
</evidence>
<dbReference type="Pfam" id="PF05460">
    <property type="entry name" value="ORC6"/>
    <property type="match status" value="1"/>
</dbReference>
<dbReference type="KEGG" id="cvr:CHLNCDRAFT_11567"/>
<dbReference type="OrthoDB" id="510925at2759"/>
<evidence type="ECO:0000256" key="2">
    <source>
        <dbReference type="ARBA" id="ARBA00010840"/>
    </source>
</evidence>
<keyword evidence="9" id="KW-1185">Reference proteome</keyword>
<dbReference type="eggNOG" id="KOG4557">
    <property type="taxonomic scope" value="Eukaryota"/>
</dbReference>
<dbReference type="GO" id="GO:0003677">
    <property type="term" value="F:DNA binding"/>
    <property type="evidence" value="ECO:0007669"/>
    <property type="project" value="UniProtKB-KW"/>
</dbReference>
<dbReference type="Proteomes" id="UP000008141">
    <property type="component" value="Unassembled WGS sequence"/>
</dbReference>
<dbReference type="PANTHER" id="PTHR13394:SF0">
    <property type="entry name" value="ORIGIN RECOGNITION COMPLEX SUBUNIT 6"/>
    <property type="match status" value="1"/>
</dbReference>
<dbReference type="OMA" id="ACMELAC"/>
<dbReference type="FunCoup" id="E1ZIZ9">
    <property type="interactions" value="732"/>
</dbReference>
<dbReference type="RefSeq" id="XP_005846350.1">
    <property type="nucleotide sequence ID" value="XM_005846288.1"/>
</dbReference>
<feature type="non-terminal residue" evidence="8">
    <location>
        <position position="161"/>
    </location>
</feature>
<keyword evidence="4" id="KW-0238">DNA-binding</keyword>
<protein>
    <recommendedName>
        <fullName evidence="10">Origin recognition complex subunit 6</fullName>
    </recommendedName>
</protein>
<dbReference type="GO" id="GO:0005664">
    <property type="term" value="C:nuclear origin of replication recognition complex"/>
    <property type="evidence" value="ECO:0007669"/>
    <property type="project" value="InterPro"/>
</dbReference>
<dbReference type="Gene3D" id="1.10.472.10">
    <property type="entry name" value="Cyclin-like"/>
    <property type="match status" value="1"/>
</dbReference>
<dbReference type="EMBL" id="GL433848">
    <property type="protein sequence ID" value="EFN54248.1"/>
    <property type="molecule type" value="Genomic_DNA"/>
</dbReference>
<dbReference type="AlphaFoldDB" id="E1ZIZ9"/>
<evidence type="ECO:0000313" key="8">
    <source>
        <dbReference type="EMBL" id="EFN54248.1"/>
    </source>
</evidence>
<evidence type="ECO:0000256" key="4">
    <source>
        <dbReference type="ARBA" id="ARBA00023125"/>
    </source>
</evidence>
<reference evidence="8 9" key="1">
    <citation type="journal article" date="2010" name="Plant Cell">
        <title>The Chlorella variabilis NC64A genome reveals adaptation to photosymbiosis, coevolution with viruses, and cryptic sex.</title>
        <authorList>
            <person name="Blanc G."/>
            <person name="Duncan G."/>
            <person name="Agarkova I."/>
            <person name="Borodovsky M."/>
            <person name="Gurnon J."/>
            <person name="Kuo A."/>
            <person name="Lindquist E."/>
            <person name="Lucas S."/>
            <person name="Pangilinan J."/>
            <person name="Polle J."/>
            <person name="Salamov A."/>
            <person name="Terry A."/>
            <person name="Yamada T."/>
            <person name="Dunigan D.D."/>
            <person name="Grigoriev I.V."/>
            <person name="Claverie J.M."/>
            <person name="Van Etten J.L."/>
        </authorList>
    </citation>
    <scope>NUCLEOTIDE SEQUENCE [LARGE SCALE GENOMIC DNA]</scope>
    <source>
        <strain evidence="8 9">NC64A</strain>
    </source>
</reference>
<dbReference type="GeneID" id="17353747"/>
<evidence type="ECO:0000256" key="5">
    <source>
        <dbReference type="ARBA" id="ARBA00023242"/>
    </source>
</evidence>
<comment type="similarity">
    <text evidence="2">Belongs to the ORC6 family.</text>
</comment>
<evidence type="ECO:0000313" key="9">
    <source>
        <dbReference type="Proteomes" id="UP000008141"/>
    </source>
</evidence>
<dbReference type="InterPro" id="IPR054113">
    <property type="entry name" value="ORC6_cyclin-like_2nd"/>
</dbReference>
<keyword evidence="3" id="KW-0235">DNA replication</keyword>
<proteinExistence type="inferred from homology"/>
<dbReference type="Pfam" id="PF21913">
    <property type="entry name" value="ORC6_2nd"/>
    <property type="match status" value="1"/>
</dbReference>
<feature type="non-terminal residue" evidence="8">
    <location>
        <position position="1"/>
    </location>
</feature>
<organism evidence="9">
    <name type="scientific">Chlorella variabilis</name>
    <name type="common">Green alga</name>
    <dbReference type="NCBI Taxonomy" id="554065"/>
    <lineage>
        <taxon>Eukaryota</taxon>
        <taxon>Viridiplantae</taxon>
        <taxon>Chlorophyta</taxon>
        <taxon>core chlorophytes</taxon>
        <taxon>Trebouxiophyceae</taxon>
        <taxon>Chlorellales</taxon>
        <taxon>Chlorellaceae</taxon>
        <taxon>Chlorella clade</taxon>
        <taxon>Chlorella</taxon>
    </lineage>
</organism>
<sequence length="161" mass="17217">GELCKGAACMELACMTLGVAVDAAQVARFSGVGERVYRNAKAALQKVLGVTSKTTARELCVQFGCAGHEPAVRAALAAYKDRFVRSLPAAQQRHVDFGRPVFLAAAFYLVARKKKVAVDRVKLLDPLGVTAAELAQACASMANLCHDLVGCEPRKRRAEEL</sequence>
<dbReference type="GO" id="GO:0006270">
    <property type="term" value="P:DNA replication initiation"/>
    <property type="evidence" value="ECO:0007669"/>
    <property type="project" value="TreeGrafter"/>
</dbReference>
<feature type="domain" description="ORC6 first cyclin-like" evidence="6">
    <location>
        <begin position="2"/>
        <end position="51"/>
    </location>
</feature>
<keyword evidence="5" id="KW-0539">Nucleus</keyword>
<dbReference type="PANTHER" id="PTHR13394">
    <property type="entry name" value="ORIGIN RECOGNITION COMPLEX SUBUNIT 6"/>
    <property type="match status" value="1"/>
</dbReference>
<comment type="subcellular location">
    <subcellularLocation>
        <location evidence="1">Nucleus</location>
    </subcellularLocation>
</comment>
<evidence type="ECO:0000256" key="1">
    <source>
        <dbReference type="ARBA" id="ARBA00004123"/>
    </source>
</evidence>
<dbReference type="CDD" id="cd11583">
    <property type="entry name" value="Orc6_mid"/>
    <property type="match status" value="1"/>
</dbReference>
<accession>E1ZIZ9</accession>
<name>E1ZIZ9_CHLVA</name>
<dbReference type="InterPro" id="IPR008721">
    <property type="entry name" value="ORC6_cyclin_first"/>
</dbReference>
<dbReference type="InterPro" id="IPR020529">
    <property type="entry name" value="ORC6_met/pln"/>
</dbReference>
<gene>
    <name evidence="8" type="ORF">CHLNCDRAFT_11567</name>
</gene>